<dbReference type="Pfam" id="PF01425">
    <property type="entry name" value="Amidase"/>
    <property type="match status" value="1"/>
</dbReference>
<keyword evidence="1" id="KW-0732">Signal</keyword>
<dbReference type="Proteomes" id="UP000054481">
    <property type="component" value="Unassembled WGS sequence"/>
</dbReference>
<keyword evidence="4" id="KW-1185">Reference proteome</keyword>
<proteinExistence type="predicted"/>
<dbReference type="SUPFAM" id="SSF75304">
    <property type="entry name" value="Amidase signature (AS) enzymes"/>
    <property type="match status" value="1"/>
</dbReference>
<dbReference type="Gene3D" id="3.90.1300.10">
    <property type="entry name" value="Amidase signature (AS) domain"/>
    <property type="match status" value="1"/>
</dbReference>
<gene>
    <name evidence="3" type="ORF">HIM_05697</name>
</gene>
<dbReference type="InterPro" id="IPR036928">
    <property type="entry name" value="AS_sf"/>
</dbReference>
<reference evidence="3 4" key="1">
    <citation type="journal article" date="2014" name="Genome Biol. Evol.">
        <title>Comparative genomics and transcriptomics analyses reveal divergent lifestyle features of nematode endoparasitic fungus Hirsutella minnesotensis.</title>
        <authorList>
            <person name="Lai Y."/>
            <person name="Liu K."/>
            <person name="Zhang X."/>
            <person name="Zhang X."/>
            <person name="Li K."/>
            <person name="Wang N."/>
            <person name="Shu C."/>
            <person name="Wu Y."/>
            <person name="Wang C."/>
            <person name="Bushley K.E."/>
            <person name="Xiang M."/>
            <person name="Liu X."/>
        </authorList>
    </citation>
    <scope>NUCLEOTIDE SEQUENCE [LARGE SCALE GENOMIC DNA]</scope>
    <source>
        <strain evidence="3 4">3608</strain>
    </source>
</reference>
<name>A0A0F7ZK45_9HYPO</name>
<feature type="signal peptide" evidence="1">
    <location>
        <begin position="1"/>
        <end position="23"/>
    </location>
</feature>
<feature type="domain" description="Amidase" evidence="2">
    <location>
        <begin position="56"/>
        <end position="515"/>
    </location>
</feature>
<dbReference type="PANTHER" id="PTHR42678">
    <property type="entry name" value="AMIDASE"/>
    <property type="match status" value="1"/>
</dbReference>
<evidence type="ECO:0000313" key="4">
    <source>
        <dbReference type="Proteomes" id="UP000054481"/>
    </source>
</evidence>
<dbReference type="EMBL" id="KQ030521">
    <property type="protein sequence ID" value="KJZ74966.1"/>
    <property type="molecule type" value="Genomic_DNA"/>
</dbReference>
<dbReference type="PANTHER" id="PTHR42678:SF34">
    <property type="entry name" value="OS04G0183300 PROTEIN"/>
    <property type="match status" value="1"/>
</dbReference>
<protein>
    <recommendedName>
        <fullName evidence="2">Amidase domain-containing protein</fullName>
    </recommendedName>
</protein>
<evidence type="ECO:0000256" key="1">
    <source>
        <dbReference type="SAM" id="SignalP"/>
    </source>
</evidence>
<dbReference type="AlphaFoldDB" id="A0A0F7ZK45"/>
<dbReference type="OrthoDB" id="566138at2759"/>
<sequence length="554" mass="59119">MYMSNIPLAKLLACVSVLGGVLAAPTEPDVKIPSLRDITLDQLRAGLDNSCFKSTDLITAYMQRIEEVGGQVNAVTEINPDALQIAQALDEERAQKTLRGPLHGIPILLKNNIATKDKMNNTAGSTLLLGATAPEDSTVAKRLREAGAIILGKSNLSQWANFRGNNLPNGWSAHGGQTIAAYHDRQDPSGSSSGSAVATDLGLAFAAVGTETTGSILDPSQRSGIVGIKPTVGLTSRHLVIPISENLDTVGPMARSVRDAAHLLQVLAGRDDKDKYTLSAPASVPDYAAACRPEAMQGARIGVPNNVLDVLSRFDGAGLDAEVAAYKKALEEMKTAGATIVPVEFAKANELASFPDNDLLQGADFIVNLATYLNQLNPDSSDLRNITQVRERTQKTPAEEFPKFDTAVWDSLMRPEQFNNTDPRFKAQRDGLLEIAGPGCLLGALDQNNLTAVVLPTAMAPFWAAPIGTPVVTVPMGQLPDDTKIEKLTGDLVKRGPGVPFGLSFLGRHWSEADLIGLAFAFEQATKVRQQLRPLVTPKRELSDVVQTCPALKA</sequence>
<evidence type="ECO:0000259" key="2">
    <source>
        <dbReference type="Pfam" id="PF01425"/>
    </source>
</evidence>
<accession>A0A0F7ZK45</accession>
<organism evidence="3 4">
    <name type="scientific">Hirsutella minnesotensis 3608</name>
    <dbReference type="NCBI Taxonomy" id="1043627"/>
    <lineage>
        <taxon>Eukaryota</taxon>
        <taxon>Fungi</taxon>
        <taxon>Dikarya</taxon>
        <taxon>Ascomycota</taxon>
        <taxon>Pezizomycotina</taxon>
        <taxon>Sordariomycetes</taxon>
        <taxon>Hypocreomycetidae</taxon>
        <taxon>Hypocreales</taxon>
        <taxon>Ophiocordycipitaceae</taxon>
        <taxon>Hirsutella</taxon>
    </lineage>
</organism>
<feature type="chain" id="PRO_5002525833" description="Amidase domain-containing protein" evidence="1">
    <location>
        <begin position="24"/>
        <end position="554"/>
    </location>
</feature>
<dbReference type="InterPro" id="IPR023631">
    <property type="entry name" value="Amidase_dom"/>
</dbReference>
<evidence type="ECO:0000313" key="3">
    <source>
        <dbReference type="EMBL" id="KJZ74966.1"/>
    </source>
</evidence>